<dbReference type="Pfam" id="PF12849">
    <property type="entry name" value="PBP_like_2"/>
    <property type="match status" value="1"/>
</dbReference>
<comment type="subcellular location">
    <subcellularLocation>
        <location evidence="1">Cell envelope</location>
    </subcellularLocation>
</comment>
<comment type="subunit">
    <text evidence="2">Heterodimer of a large and a small subunit.</text>
</comment>
<reference evidence="6 7" key="1">
    <citation type="submission" date="2016-10" db="EMBL/GenBank/DDBJ databases">
        <authorList>
            <person name="de Groot N.N."/>
        </authorList>
    </citation>
    <scope>NUCLEOTIDE SEQUENCE [LARGE SCALE GENOMIC DNA]</scope>
    <source>
        <strain evidence="6 7">AA1</strain>
    </source>
</reference>
<dbReference type="InterPro" id="IPR006311">
    <property type="entry name" value="TAT_signal"/>
</dbReference>
<dbReference type="NCBIfam" id="TIGR01409">
    <property type="entry name" value="TAT_signal_seq"/>
    <property type="match status" value="1"/>
</dbReference>
<keyword evidence="4" id="KW-0408">Iron</keyword>
<dbReference type="Proteomes" id="UP000198870">
    <property type="component" value="Unassembled WGS sequence"/>
</dbReference>
<dbReference type="InterPro" id="IPR050811">
    <property type="entry name" value="Phosphate_ABC_transporter"/>
</dbReference>
<dbReference type="Gene3D" id="3.40.190.10">
    <property type="entry name" value="Periplasmic binding protein-like II"/>
    <property type="match status" value="2"/>
</dbReference>
<proteinExistence type="predicted"/>
<dbReference type="OrthoDB" id="9783488at2"/>
<evidence type="ECO:0000256" key="4">
    <source>
        <dbReference type="ARBA" id="ARBA00023014"/>
    </source>
</evidence>
<dbReference type="PROSITE" id="PS51318">
    <property type="entry name" value="TAT"/>
    <property type="match status" value="1"/>
</dbReference>
<keyword evidence="4" id="KW-0411">Iron-sulfur</keyword>
<accession>A0A1G5EPN8</accession>
<dbReference type="InterPro" id="IPR024370">
    <property type="entry name" value="PBP_domain"/>
</dbReference>
<dbReference type="AlphaFoldDB" id="A0A1G5EPN8"/>
<dbReference type="GO" id="GO:0030313">
    <property type="term" value="C:cell envelope"/>
    <property type="evidence" value="ECO:0007669"/>
    <property type="project" value="UniProtKB-SubCell"/>
</dbReference>
<organism evidence="6 7">
    <name type="scientific">Desulfoluna spongiiphila</name>
    <dbReference type="NCBI Taxonomy" id="419481"/>
    <lineage>
        <taxon>Bacteria</taxon>
        <taxon>Pseudomonadati</taxon>
        <taxon>Thermodesulfobacteriota</taxon>
        <taxon>Desulfobacteria</taxon>
        <taxon>Desulfobacterales</taxon>
        <taxon>Desulfolunaceae</taxon>
        <taxon>Desulfoluna</taxon>
    </lineage>
</organism>
<keyword evidence="7" id="KW-1185">Reference proteome</keyword>
<sequence length="303" mass="32520">MTRACTCGATCSRRDFLKRSAAGAGALIAASSLFPGSLFAGPGRDLTVAVTGRCIFNSVVVTHETQEGFPNPFRSETPFAFSMNEDCAGLEAGVAAVRSGAADIGTLLRPLTDGEKAAGLVETPLDPMAYAVAVSKANPVNSLTERQVLEIFAGRITNWKEVGGKDMEILLYKQRCGASYDTLLDKALAERGIRKNTERLEDAVMYVEVTDNQLDEIAANEMAVAMVPRMFFDANSKHLDVDGVSPCRASEKNGRYPFLAPRSLVSRTNASDAATRFLAFAKGPHGTALMEKGFSMDWLKAGF</sequence>
<dbReference type="InterPro" id="IPR019546">
    <property type="entry name" value="TAT_signal_bac_arc"/>
</dbReference>
<protein>
    <submittedName>
        <fullName evidence="6">Phosphate transport system substrate-binding protein</fullName>
    </submittedName>
</protein>
<evidence type="ECO:0000256" key="2">
    <source>
        <dbReference type="ARBA" id="ARBA00011771"/>
    </source>
</evidence>
<dbReference type="PANTHER" id="PTHR30570">
    <property type="entry name" value="PERIPLASMIC PHOSPHATE BINDING COMPONENT OF PHOSPHATE ABC TRANSPORTER"/>
    <property type="match status" value="1"/>
</dbReference>
<keyword evidence="3" id="KW-0732">Signal</keyword>
<evidence type="ECO:0000313" key="6">
    <source>
        <dbReference type="EMBL" id="SCY28939.1"/>
    </source>
</evidence>
<feature type="domain" description="PBP" evidence="5">
    <location>
        <begin position="91"/>
        <end position="280"/>
    </location>
</feature>
<dbReference type="EMBL" id="FMUX01000006">
    <property type="protein sequence ID" value="SCY28939.1"/>
    <property type="molecule type" value="Genomic_DNA"/>
</dbReference>
<evidence type="ECO:0000259" key="5">
    <source>
        <dbReference type="Pfam" id="PF12849"/>
    </source>
</evidence>
<evidence type="ECO:0000256" key="1">
    <source>
        <dbReference type="ARBA" id="ARBA00004196"/>
    </source>
</evidence>
<evidence type="ECO:0000256" key="3">
    <source>
        <dbReference type="ARBA" id="ARBA00022729"/>
    </source>
</evidence>
<name>A0A1G5EPN8_9BACT</name>
<gene>
    <name evidence="6" type="ORF">SAMN05216233_106144</name>
</gene>
<keyword evidence="4" id="KW-0479">Metal-binding</keyword>
<dbReference type="GO" id="GO:0051536">
    <property type="term" value="F:iron-sulfur cluster binding"/>
    <property type="evidence" value="ECO:0007669"/>
    <property type="project" value="UniProtKB-KW"/>
</dbReference>
<evidence type="ECO:0000313" key="7">
    <source>
        <dbReference type="Proteomes" id="UP000198870"/>
    </source>
</evidence>
<dbReference type="STRING" id="419481.SAMN05216233_106144"/>
<dbReference type="SUPFAM" id="SSF53850">
    <property type="entry name" value="Periplasmic binding protein-like II"/>
    <property type="match status" value="1"/>
</dbReference>
<dbReference type="PANTHER" id="PTHR30570:SF1">
    <property type="entry name" value="PHOSPHATE-BINDING PROTEIN PSTS"/>
    <property type="match status" value="1"/>
</dbReference>